<feature type="compositionally biased region" description="Polar residues" evidence="1">
    <location>
        <begin position="639"/>
        <end position="652"/>
    </location>
</feature>
<comment type="caution">
    <text evidence="4">The sequence shown here is derived from an EMBL/GenBank/DDBJ whole genome shotgun (WGS) entry which is preliminary data.</text>
</comment>
<dbReference type="Proteomes" id="UP000660729">
    <property type="component" value="Unassembled WGS sequence"/>
</dbReference>
<reference evidence="4" key="1">
    <citation type="submission" date="2020-04" db="EMBL/GenBank/DDBJ databases">
        <title>Draft genome resource of the tomato pathogen Pseudocercospora fuligena.</title>
        <authorList>
            <person name="Zaccaron A."/>
        </authorList>
    </citation>
    <scope>NUCLEOTIDE SEQUENCE</scope>
    <source>
        <strain evidence="4">PF001</strain>
    </source>
</reference>
<dbReference type="Pfam" id="PF23395">
    <property type="entry name" value="SAM_6"/>
    <property type="match status" value="1"/>
</dbReference>
<dbReference type="Pfam" id="PF23394">
    <property type="entry name" value="DUF7102"/>
    <property type="match status" value="1"/>
</dbReference>
<evidence type="ECO:0000259" key="3">
    <source>
        <dbReference type="Pfam" id="PF23395"/>
    </source>
</evidence>
<feature type="region of interest" description="Disordered" evidence="1">
    <location>
        <begin position="404"/>
        <end position="443"/>
    </location>
</feature>
<evidence type="ECO:0000313" key="4">
    <source>
        <dbReference type="EMBL" id="KAF7196673.1"/>
    </source>
</evidence>
<dbReference type="InterPro" id="IPR055528">
    <property type="entry name" value="DUF7102"/>
</dbReference>
<dbReference type="EMBL" id="JABCIY010000024">
    <property type="protein sequence ID" value="KAF7196673.1"/>
    <property type="molecule type" value="Genomic_DNA"/>
</dbReference>
<feature type="domain" description="SAM-like" evidence="3">
    <location>
        <begin position="972"/>
        <end position="1036"/>
    </location>
</feature>
<feature type="compositionally biased region" description="Polar residues" evidence="1">
    <location>
        <begin position="675"/>
        <end position="686"/>
    </location>
</feature>
<dbReference type="OrthoDB" id="3647246at2759"/>
<dbReference type="AlphaFoldDB" id="A0A8H6RTM1"/>
<feature type="compositionally biased region" description="Basic and acidic residues" evidence="1">
    <location>
        <begin position="661"/>
        <end position="670"/>
    </location>
</feature>
<evidence type="ECO:0000256" key="1">
    <source>
        <dbReference type="SAM" id="MobiDB-lite"/>
    </source>
</evidence>
<feature type="region of interest" description="Disordered" evidence="1">
    <location>
        <begin position="97"/>
        <end position="138"/>
    </location>
</feature>
<evidence type="ECO:0000259" key="2">
    <source>
        <dbReference type="Pfam" id="PF23394"/>
    </source>
</evidence>
<feature type="domain" description="DUF7102" evidence="2">
    <location>
        <begin position="847"/>
        <end position="966"/>
    </location>
</feature>
<name>A0A8H6RTM1_9PEZI</name>
<protein>
    <submittedName>
        <fullName evidence="4">Uncharacterized protein</fullName>
    </submittedName>
</protein>
<gene>
    <name evidence="4" type="ORF">HII31_02043</name>
</gene>
<dbReference type="InterPro" id="IPR057559">
    <property type="entry name" value="SAM_6"/>
</dbReference>
<evidence type="ECO:0000313" key="5">
    <source>
        <dbReference type="Proteomes" id="UP000660729"/>
    </source>
</evidence>
<feature type="region of interest" description="Disordered" evidence="1">
    <location>
        <begin position="1"/>
        <end position="31"/>
    </location>
</feature>
<accession>A0A8H6RTM1</accession>
<feature type="region of interest" description="Disordered" evidence="1">
    <location>
        <begin position="779"/>
        <end position="800"/>
    </location>
</feature>
<feature type="region of interest" description="Disordered" evidence="1">
    <location>
        <begin position="47"/>
        <end position="69"/>
    </location>
</feature>
<feature type="compositionally biased region" description="Acidic residues" evidence="1">
    <location>
        <begin position="123"/>
        <end position="136"/>
    </location>
</feature>
<keyword evidence="5" id="KW-1185">Reference proteome</keyword>
<proteinExistence type="predicted"/>
<organism evidence="4 5">
    <name type="scientific">Pseudocercospora fuligena</name>
    <dbReference type="NCBI Taxonomy" id="685502"/>
    <lineage>
        <taxon>Eukaryota</taxon>
        <taxon>Fungi</taxon>
        <taxon>Dikarya</taxon>
        <taxon>Ascomycota</taxon>
        <taxon>Pezizomycotina</taxon>
        <taxon>Dothideomycetes</taxon>
        <taxon>Dothideomycetidae</taxon>
        <taxon>Mycosphaerellales</taxon>
        <taxon>Mycosphaerellaceae</taxon>
        <taxon>Pseudocercospora</taxon>
    </lineage>
</organism>
<sequence>MDGNWESHLPGAVPAMSDLDTEPASPGGDALMKSFFDEAAYFYEPRITPNSRDEQGLPIGSMYEGGPERSYTANYALDTSAPAIGDADVEDFSKANEISRQDSQTQMDQAAGRGLGSDRFDESDAQSEDDCDDSQGDLDRSYMADALQSFYEEDLMSTAYNGLPPPYIIDDSSDPSSQESIQTFLRNKPELSMFYQEKWDVDADSVEYLASVMRATKAAATEEQLYGIRASLKDLQIDEPLLRTDPASDMTKILKRNAVELDTDDIAPFKIDDVQDEGIAWGASNLNLPAQVNDELENEKWAIDQKTAGFMKDVFSTLEGDLQDWLVEDRKRRVLRKVPSPLLPLSPPLSPERLPTPIAEVELTSTPEDPSAVEAACLDAELAEQDMLDAEDTMAIDSTDLKDFLGSTTTGTSSPLQRKAKRLRDLKVSDPLLPETSSEPPTKKLKTVSFTDELHTLIPRLPSEDPMEEPSTDEAMATMTALLAPLAKPGIDSLEKEQLVEVDTTLRVDVPTVEDISLAAPWEVYAGTQQDLMIDVFNKIIKTNGKWSGVSKLEKTLPWSPFPSYLAKIKPEGDFDDGSCLRYLEEVKYDGEVDFANLTWKPDGLRVLEEDDDDQDEELEACDFPGDDVELSDALQISGQAAQSPATQNQNAMCAGQGASRTHDELDEAVKGSGSHVSSFFSQLSRGKQRAGDGASYKPQEVKHGLPSVEELIRRRAAQLETSKQKHDQLVAMAKVATKDADSMPQQPKRSIQQHQGLNQFLALQNQQTINISAPLSVHDENVNSPEAGKNTQPSVPPLRTETLERPQSAIPTSSTNPTQISATIITSSSFDRRLAARLMTYCPNLQEIIRQPISNSTETEAHLTLSPSTGLQITNLQHLIQKPLPGREHEYQPFLSKIQKISLRYSTLILLINGSPTHNTAALNSFTSQTATNIPDCEVRIIFIPSESNEDLVKWIAACIAKYSSPAIKILEEETYWERFLRTAGLNAFAAQAILDALKPGDLASFVLTSEEERVHRFGALLGGETVLRRASKAIDATWESIADT</sequence>
<feature type="region of interest" description="Disordered" evidence="1">
    <location>
        <begin position="639"/>
        <end position="707"/>
    </location>
</feature>